<dbReference type="KEGG" id="bacg:D2962_15465"/>
<dbReference type="EMBL" id="CP033169">
    <property type="protein sequence ID" value="AYO31813.1"/>
    <property type="molecule type" value="Genomic_DNA"/>
</dbReference>
<evidence type="ECO:0000313" key="1">
    <source>
        <dbReference type="EMBL" id="AYO31813.1"/>
    </source>
</evidence>
<accession>A0A3G2R8S4</accession>
<gene>
    <name evidence="1" type="ORF">D2962_15465</name>
</gene>
<protein>
    <submittedName>
        <fullName evidence="1">DUF2877 domain-containing protein</fullName>
    </submittedName>
</protein>
<name>A0A3G2R8S4_9FIRM</name>
<dbReference type="Proteomes" id="UP000280960">
    <property type="component" value="Chromosome"/>
</dbReference>
<dbReference type="InterPro" id="IPR021530">
    <property type="entry name" value="AllH-like"/>
</dbReference>
<dbReference type="Pfam" id="PF11392">
    <property type="entry name" value="AllH"/>
    <property type="match status" value="1"/>
</dbReference>
<dbReference type="RefSeq" id="WP_122015503.1">
    <property type="nucleotide sequence ID" value="NZ_CP033169.1"/>
</dbReference>
<evidence type="ECO:0000313" key="2">
    <source>
        <dbReference type="Proteomes" id="UP000280960"/>
    </source>
</evidence>
<dbReference type="AlphaFoldDB" id="A0A3G2R8S4"/>
<keyword evidence="2" id="KW-1185">Reference proteome</keyword>
<sequence>MKAIIGSRALDILQNFPKGKIHSVFSKAFNAEFHGELLGFVNTREYLGPYTICIWDGKPVWRELEATRAICWDGGGFRVNGLEIMDFEHIDIYNFKPHIPVPENIKNVKQNIFLLGGFLKEANGRIAYDNLGIYSRLSCFVRDWGEFCRDKPVPTQFPPSARSLIGLGQGLTPSGDDFLSGFMLAVIYSYIYLESRSRADSTGEKDAPDPADKAVYPVVDISALVDGFLYFIRSNASKTHIISRQMLKAAALGEGPKALTDLLECIFSCGIEKKRLADAALRVFSIGSTSGTYMVWGIYTALSSIFENNCGGEPWKYHEK</sequence>
<reference evidence="1 2" key="1">
    <citation type="submission" date="2018-10" db="EMBL/GenBank/DDBJ databases">
        <authorList>
            <person name="Zhang X."/>
        </authorList>
    </citation>
    <scope>NUCLEOTIDE SEQUENCE [LARGE SCALE GENOMIC DNA]</scope>
    <source>
        <strain evidence="1 2">SK-G1</strain>
    </source>
</reference>
<proteinExistence type="predicted"/>
<organism evidence="1 2">
    <name type="scientific">Biomaibacter acetigenes</name>
    <dbReference type="NCBI Taxonomy" id="2316383"/>
    <lineage>
        <taxon>Bacteria</taxon>
        <taxon>Bacillati</taxon>
        <taxon>Bacillota</taxon>
        <taxon>Clostridia</taxon>
        <taxon>Thermosediminibacterales</taxon>
        <taxon>Tepidanaerobacteraceae</taxon>
        <taxon>Biomaibacter</taxon>
    </lineage>
</organism>